<dbReference type="EMBL" id="JAVYJV010000008">
    <property type="protein sequence ID" value="KAK4364031.1"/>
    <property type="molecule type" value="Genomic_DNA"/>
</dbReference>
<keyword evidence="3" id="KW-0433">Leucine-rich repeat</keyword>
<dbReference type="Gene3D" id="3.80.10.10">
    <property type="entry name" value="Ribonuclease Inhibitor"/>
    <property type="match status" value="3"/>
</dbReference>
<feature type="transmembrane region" description="Helical" evidence="7">
    <location>
        <begin position="449"/>
        <end position="471"/>
    </location>
</feature>
<dbReference type="FunFam" id="3.80.10.10:FF:000269">
    <property type="entry name" value="Piriformospora indica-insensitive protein 2"/>
    <property type="match status" value="1"/>
</dbReference>
<evidence type="ECO:0000256" key="8">
    <source>
        <dbReference type="SAM" id="SignalP"/>
    </source>
</evidence>
<evidence type="ECO:0000256" key="2">
    <source>
        <dbReference type="ARBA" id="ARBA00022475"/>
    </source>
</evidence>
<feature type="chain" id="PRO_5042153625" description="Protein TOO MANY MOUTHS" evidence="8">
    <location>
        <begin position="27"/>
        <end position="472"/>
    </location>
</feature>
<dbReference type="GO" id="GO:0006952">
    <property type="term" value="P:defense response"/>
    <property type="evidence" value="ECO:0007669"/>
    <property type="project" value="UniProtKB-ARBA"/>
</dbReference>
<dbReference type="PANTHER" id="PTHR48009:SF16">
    <property type="entry name" value="LEUCINE-RICH REPEAT-CONTAINING N-TERMINAL PLANT-TYPE DOMAIN-CONTAINING PROTEIN"/>
    <property type="match status" value="1"/>
</dbReference>
<dbReference type="FunFam" id="3.80.10.10:FF:000833">
    <property type="entry name" value="Protein TOO MANY MOUTHS"/>
    <property type="match status" value="1"/>
</dbReference>
<organism evidence="9 10">
    <name type="scientific">Anisodus tanguticus</name>
    <dbReference type="NCBI Taxonomy" id="243964"/>
    <lineage>
        <taxon>Eukaryota</taxon>
        <taxon>Viridiplantae</taxon>
        <taxon>Streptophyta</taxon>
        <taxon>Embryophyta</taxon>
        <taxon>Tracheophyta</taxon>
        <taxon>Spermatophyta</taxon>
        <taxon>Magnoliopsida</taxon>
        <taxon>eudicotyledons</taxon>
        <taxon>Gunneridae</taxon>
        <taxon>Pentapetalae</taxon>
        <taxon>asterids</taxon>
        <taxon>lamiids</taxon>
        <taxon>Solanales</taxon>
        <taxon>Solanaceae</taxon>
        <taxon>Solanoideae</taxon>
        <taxon>Hyoscyameae</taxon>
        <taxon>Anisodus</taxon>
    </lineage>
</organism>
<keyword evidence="10" id="KW-1185">Reference proteome</keyword>
<proteinExistence type="predicted"/>
<comment type="subcellular location">
    <subcellularLocation>
        <location evidence="1">Cell membrane</location>
    </subcellularLocation>
</comment>
<evidence type="ECO:0000256" key="6">
    <source>
        <dbReference type="ARBA" id="ARBA00023136"/>
    </source>
</evidence>
<evidence type="ECO:0000256" key="4">
    <source>
        <dbReference type="ARBA" id="ARBA00022729"/>
    </source>
</evidence>
<evidence type="ECO:0000256" key="7">
    <source>
        <dbReference type="SAM" id="Phobius"/>
    </source>
</evidence>
<gene>
    <name evidence="9" type="ORF">RND71_015389</name>
</gene>
<dbReference type="SMART" id="SM00369">
    <property type="entry name" value="LRR_TYP"/>
    <property type="match status" value="4"/>
</dbReference>
<dbReference type="Proteomes" id="UP001291623">
    <property type="component" value="Unassembled WGS sequence"/>
</dbReference>
<dbReference type="InterPro" id="IPR001611">
    <property type="entry name" value="Leu-rich_rpt"/>
</dbReference>
<keyword evidence="5" id="KW-0677">Repeat</keyword>
<dbReference type="GO" id="GO:0005886">
    <property type="term" value="C:plasma membrane"/>
    <property type="evidence" value="ECO:0007669"/>
    <property type="project" value="UniProtKB-SubCell"/>
</dbReference>
<name>A0AAE1VHM7_9SOLA</name>
<dbReference type="AlphaFoldDB" id="A0AAE1VHM7"/>
<feature type="signal peptide" evidence="8">
    <location>
        <begin position="1"/>
        <end position="26"/>
    </location>
</feature>
<keyword evidence="7" id="KW-1133">Transmembrane helix</keyword>
<evidence type="ECO:0000256" key="5">
    <source>
        <dbReference type="ARBA" id="ARBA00022737"/>
    </source>
</evidence>
<dbReference type="PRINTS" id="PR00019">
    <property type="entry name" value="LEURICHRPT"/>
</dbReference>
<dbReference type="InterPro" id="IPR053213">
    <property type="entry name" value="RLP29"/>
</dbReference>
<evidence type="ECO:0000313" key="10">
    <source>
        <dbReference type="Proteomes" id="UP001291623"/>
    </source>
</evidence>
<keyword evidence="7" id="KW-0812">Transmembrane</keyword>
<protein>
    <recommendedName>
        <fullName evidence="11">Protein TOO MANY MOUTHS</fullName>
    </recommendedName>
</protein>
<dbReference type="Pfam" id="PF13855">
    <property type="entry name" value="LRR_8"/>
    <property type="match status" value="1"/>
</dbReference>
<reference evidence="9" key="1">
    <citation type="submission" date="2023-12" db="EMBL/GenBank/DDBJ databases">
        <title>Genome assembly of Anisodus tanguticus.</title>
        <authorList>
            <person name="Wang Y.-J."/>
        </authorList>
    </citation>
    <scope>NUCLEOTIDE SEQUENCE</scope>
    <source>
        <strain evidence="9">KB-2021</strain>
        <tissue evidence="9">Leaf</tissue>
    </source>
</reference>
<dbReference type="InterPro" id="IPR032675">
    <property type="entry name" value="LRR_dom_sf"/>
</dbReference>
<dbReference type="PANTHER" id="PTHR48009">
    <property type="entry name" value="LEUCINE-RICH REPEAT (LRR) FAMILY PROTEIN"/>
    <property type="match status" value="1"/>
</dbReference>
<comment type="caution">
    <text evidence="9">The sequence shown here is derived from an EMBL/GenBank/DDBJ whole genome shotgun (WGS) entry which is preliminary data.</text>
</comment>
<keyword evidence="4 8" id="KW-0732">Signal</keyword>
<dbReference type="InterPro" id="IPR003591">
    <property type="entry name" value="Leu-rich_rpt_typical-subtyp"/>
</dbReference>
<keyword evidence="2" id="KW-1003">Cell membrane</keyword>
<evidence type="ECO:0008006" key="11">
    <source>
        <dbReference type="Google" id="ProtNLM"/>
    </source>
</evidence>
<evidence type="ECO:0000256" key="3">
    <source>
        <dbReference type="ARBA" id="ARBA00022614"/>
    </source>
</evidence>
<dbReference type="Pfam" id="PF00560">
    <property type="entry name" value="LRR_1"/>
    <property type="match status" value="3"/>
</dbReference>
<evidence type="ECO:0000256" key="1">
    <source>
        <dbReference type="ARBA" id="ARBA00004236"/>
    </source>
</evidence>
<sequence>MYPFPLSLFPLFILLITLFLSTPSVSTNQHAPKIQNLTQPITNMNPHELETLFKIMESMSNDQNWRTTHQNPCQQGSSWLGIECKKSNLNNMYHVTRLDFGTHPNPTCKKTATFPSLIFQLPNLESVFFIQCFAQTKTKIYVQENRVLSSGSSSSVLQQLSLKSNPALVGIIPPQISSLKSLQILTLSQNSLLGQIPVELFSLSSLVHLDLSYNKLTGKIPDQIGNLKNLVDLDLSYNSFTGPIPNTIGQLGTLQKLDLSSNSFTGKIPETIETLHSLNFLALSNNKLSGNFPKGLNKLQGLQYFLMDDNPMFVTLPKEFSQLQKLQELRLAGSGYSGKIPPSYSRLTNLTTLSLQNNRLTGEIPVGFSGFLHMYHLNLSRNFLAGVVPFNSSFLKRLGRNLDLSGNPRLCLSEANGVYLGVNVCGSKNSTSNSITMPLKNKSEASCGLIRSLFLVCALCITVALYPLLFFA</sequence>
<keyword evidence="6 7" id="KW-0472">Membrane</keyword>
<dbReference type="GO" id="GO:0051707">
    <property type="term" value="P:response to other organism"/>
    <property type="evidence" value="ECO:0007669"/>
    <property type="project" value="UniProtKB-ARBA"/>
</dbReference>
<accession>A0AAE1VHM7</accession>
<dbReference type="SUPFAM" id="SSF52058">
    <property type="entry name" value="L domain-like"/>
    <property type="match status" value="1"/>
</dbReference>
<evidence type="ECO:0000313" key="9">
    <source>
        <dbReference type="EMBL" id="KAK4364031.1"/>
    </source>
</evidence>